<dbReference type="Proteomes" id="UP000186143">
    <property type="component" value="Unassembled WGS sequence"/>
</dbReference>
<proteinExistence type="predicted"/>
<gene>
    <name evidence="1" type="ORF">BJF92_23320</name>
</gene>
<name>A0A1Q9AQC0_9HYPH</name>
<evidence type="ECO:0000313" key="2">
    <source>
        <dbReference type="Proteomes" id="UP000186143"/>
    </source>
</evidence>
<sequence>MEAVMSTRFENAELLAALWLLGAEGERLPTSHGILDKALKECMGVLPSTLSASLSFGVTGVGLRCYELPDILLAAQEALLTTEPNPTYLSSLVTLDEDSARQIVLSYGLSTSKAREIGESLLASVKRTRAAVKQAAAA</sequence>
<dbReference type="AlphaFoldDB" id="A0A1Q9AQC0"/>
<accession>A0A1Q9AQC0</accession>
<protein>
    <submittedName>
        <fullName evidence="1">Uncharacterized protein</fullName>
    </submittedName>
</protein>
<reference evidence="1 2" key="1">
    <citation type="submission" date="2016-09" db="EMBL/GenBank/DDBJ databases">
        <title>Rhizobium sp. nov., a novel species isolated from the rice rhizosphere.</title>
        <authorList>
            <person name="Zhao J."/>
            <person name="Zhang X."/>
        </authorList>
    </citation>
    <scope>NUCLEOTIDE SEQUENCE [LARGE SCALE GENOMIC DNA]</scope>
    <source>
        <strain evidence="1 2">MH17</strain>
    </source>
</reference>
<organism evidence="1 2">
    <name type="scientific">Xaviernesmea rhizosphaerae</name>
    <dbReference type="NCBI Taxonomy" id="1672749"/>
    <lineage>
        <taxon>Bacteria</taxon>
        <taxon>Pseudomonadati</taxon>
        <taxon>Pseudomonadota</taxon>
        <taxon>Alphaproteobacteria</taxon>
        <taxon>Hyphomicrobiales</taxon>
        <taxon>Rhizobiaceae</taxon>
        <taxon>Rhizobium/Agrobacterium group</taxon>
        <taxon>Xaviernesmea</taxon>
    </lineage>
</organism>
<evidence type="ECO:0000313" key="1">
    <source>
        <dbReference type="EMBL" id="OLP57571.1"/>
    </source>
</evidence>
<dbReference type="EMBL" id="MKIO01000015">
    <property type="protein sequence ID" value="OLP57571.1"/>
    <property type="molecule type" value="Genomic_DNA"/>
</dbReference>
<comment type="caution">
    <text evidence="1">The sequence shown here is derived from an EMBL/GenBank/DDBJ whole genome shotgun (WGS) entry which is preliminary data.</text>
</comment>